<accession>A0A939SPR3</accession>
<sequence>MLFQGGTQISFILGPIVAGMIMESFSIATSFYVALIFVFLSAIFVFPSFIKETEVPERSNETPIKDIIEGFRYVKSSRF</sequence>
<protein>
    <submittedName>
        <fullName evidence="3">MFS transporter</fullName>
    </submittedName>
</protein>
<feature type="transmembrane region" description="Helical" evidence="2">
    <location>
        <begin position="30"/>
        <end position="50"/>
    </location>
</feature>
<evidence type="ECO:0000313" key="3">
    <source>
        <dbReference type="EMBL" id="MBO1919733.1"/>
    </source>
</evidence>
<evidence type="ECO:0000256" key="1">
    <source>
        <dbReference type="ARBA" id="ARBA00004651"/>
    </source>
</evidence>
<dbReference type="SUPFAM" id="SSF103473">
    <property type="entry name" value="MFS general substrate transporter"/>
    <property type="match status" value="1"/>
</dbReference>
<keyword evidence="2" id="KW-0472">Membrane</keyword>
<name>A0A939SPR3_STAXY</name>
<gene>
    <name evidence="3" type="ORF">J4710_00720</name>
</gene>
<dbReference type="EMBL" id="JAGETT010000002">
    <property type="protein sequence ID" value="MBO1919733.1"/>
    <property type="molecule type" value="Genomic_DNA"/>
</dbReference>
<dbReference type="GO" id="GO:0005886">
    <property type="term" value="C:plasma membrane"/>
    <property type="evidence" value="ECO:0007669"/>
    <property type="project" value="UniProtKB-SubCell"/>
</dbReference>
<keyword evidence="2" id="KW-0812">Transmembrane</keyword>
<keyword evidence="2" id="KW-1133">Transmembrane helix</keyword>
<dbReference type="InterPro" id="IPR036259">
    <property type="entry name" value="MFS_trans_sf"/>
</dbReference>
<dbReference type="AlphaFoldDB" id="A0A939SPR3"/>
<dbReference type="GO" id="GO:0022857">
    <property type="term" value="F:transmembrane transporter activity"/>
    <property type="evidence" value="ECO:0007669"/>
    <property type="project" value="InterPro"/>
</dbReference>
<proteinExistence type="predicted"/>
<comment type="subcellular location">
    <subcellularLocation>
        <location evidence="1">Cell membrane</location>
        <topology evidence="1">Multi-pass membrane protein</topology>
    </subcellularLocation>
</comment>
<evidence type="ECO:0000256" key="2">
    <source>
        <dbReference type="SAM" id="Phobius"/>
    </source>
</evidence>
<dbReference type="InterPro" id="IPR011701">
    <property type="entry name" value="MFS"/>
</dbReference>
<dbReference type="Pfam" id="PF07690">
    <property type="entry name" value="MFS_1"/>
    <property type="match status" value="1"/>
</dbReference>
<comment type="caution">
    <text evidence="3">The sequence shown here is derived from an EMBL/GenBank/DDBJ whole genome shotgun (WGS) entry which is preliminary data.</text>
</comment>
<organism evidence="3">
    <name type="scientific">Staphylococcus xylosus</name>
    <dbReference type="NCBI Taxonomy" id="1288"/>
    <lineage>
        <taxon>Bacteria</taxon>
        <taxon>Bacillati</taxon>
        <taxon>Bacillota</taxon>
        <taxon>Bacilli</taxon>
        <taxon>Bacillales</taxon>
        <taxon>Staphylococcaceae</taxon>
        <taxon>Staphylococcus</taxon>
    </lineage>
</organism>
<dbReference type="Gene3D" id="1.20.1250.20">
    <property type="entry name" value="MFS general substrate transporter like domains"/>
    <property type="match status" value="1"/>
</dbReference>
<reference evidence="3" key="1">
    <citation type="submission" date="2021-03" db="EMBL/GenBank/DDBJ databases">
        <title>Molecular epidemiology and mechanisms of colistin and carbapenem resistance in Enterobacteriaceae from clinical isolates, the environment and porcine samples in Pretoria, South Africa.</title>
        <authorList>
            <person name="Bogoshi D."/>
            <person name="Mbelle N.M."/>
            <person name="Naidoo V."/>
            <person name="Osei Sekyere J."/>
        </authorList>
    </citation>
    <scope>NUCLEOTIDE SEQUENCE</scope>
    <source>
        <strain evidence="3">ESB009</strain>
    </source>
</reference>